<name>A0A2G1MDT9_9RHOB</name>
<feature type="domain" description="IrrE N-terminal-like" evidence="1">
    <location>
        <begin position="62"/>
        <end position="170"/>
    </location>
</feature>
<reference evidence="2 3" key="1">
    <citation type="submission" date="2017-08" db="EMBL/GenBank/DDBJ databases">
        <title>Draft Genome Sequence of Loktanella cinnabarina Strain XM1, Isolated from Coastal Surface Water.</title>
        <authorList>
            <person name="Ma R."/>
            <person name="Wang J."/>
            <person name="Wang Q."/>
            <person name="Ma Z."/>
            <person name="Li J."/>
            <person name="Chen L."/>
        </authorList>
    </citation>
    <scope>NUCLEOTIDE SEQUENCE [LARGE SCALE GENOMIC DNA]</scope>
    <source>
        <strain evidence="2 3">XM1</strain>
    </source>
</reference>
<dbReference type="InterPro" id="IPR010359">
    <property type="entry name" value="IrrE_HExxH"/>
</dbReference>
<sequence length="179" mass="20381">MSSTDDYKVPPLSWPAIGSRADSFRQQFGLHAFPEVPVIELIEQVLDLQLNLVRFDVGSHHEMGRAEGYTCPTGKFIMLREDVYEKACAGEGRARFTAAHELGHWHLHTNVPLARAKRGDGTKPYCLAEPQANQFAAQFLMPQSFIYASDREQDLVERFGVSWDAAHHRLRYLRKNGRL</sequence>
<evidence type="ECO:0000313" key="3">
    <source>
        <dbReference type="Proteomes" id="UP000221860"/>
    </source>
</evidence>
<accession>A0A2G1MDT9</accession>
<comment type="caution">
    <text evidence="2">The sequence shown here is derived from an EMBL/GenBank/DDBJ whole genome shotgun (WGS) entry which is preliminary data.</text>
</comment>
<dbReference type="RefSeq" id="WP_099278021.1">
    <property type="nucleotide sequence ID" value="NZ_KZ304967.1"/>
</dbReference>
<keyword evidence="3" id="KW-1185">Reference proteome</keyword>
<evidence type="ECO:0000259" key="1">
    <source>
        <dbReference type="Pfam" id="PF06114"/>
    </source>
</evidence>
<evidence type="ECO:0000313" key="2">
    <source>
        <dbReference type="EMBL" id="PHP26832.1"/>
    </source>
</evidence>
<dbReference type="EMBL" id="NQWH01000024">
    <property type="protein sequence ID" value="PHP26832.1"/>
    <property type="molecule type" value="Genomic_DNA"/>
</dbReference>
<organism evidence="2 3">
    <name type="scientific">Limimaricola cinnabarinus</name>
    <dbReference type="NCBI Taxonomy" id="1125964"/>
    <lineage>
        <taxon>Bacteria</taxon>
        <taxon>Pseudomonadati</taxon>
        <taxon>Pseudomonadota</taxon>
        <taxon>Alphaproteobacteria</taxon>
        <taxon>Rhodobacterales</taxon>
        <taxon>Paracoccaceae</taxon>
        <taxon>Limimaricola</taxon>
    </lineage>
</organism>
<dbReference type="Proteomes" id="UP000221860">
    <property type="component" value="Unassembled WGS sequence"/>
</dbReference>
<dbReference type="Gene3D" id="1.10.10.2910">
    <property type="match status" value="1"/>
</dbReference>
<dbReference type="Pfam" id="PF06114">
    <property type="entry name" value="Peptidase_M78"/>
    <property type="match status" value="1"/>
</dbReference>
<proteinExistence type="predicted"/>
<dbReference type="AlphaFoldDB" id="A0A2G1MDT9"/>
<dbReference type="OrthoDB" id="9794834at2"/>
<protein>
    <recommendedName>
        <fullName evidence="1">IrrE N-terminal-like domain-containing protein</fullName>
    </recommendedName>
</protein>
<gene>
    <name evidence="2" type="ORF">CJ301_14060</name>
</gene>